<evidence type="ECO:0000256" key="6">
    <source>
        <dbReference type="ARBA" id="ARBA00022741"/>
    </source>
</evidence>
<dbReference type="InterPro" id="IPR013221">
    <property type="entry name" value="Mur_ligase_cen"/>
</dbReference>
<evidence type="ECO:0000313" key="12">
    <source>
        <dbReference type="EMBL" id="GMA31848.1"/>
    </source>
</evidence>
<evidence type="ECO:0000256" key="9">
    <source>
        <dbReference type="ARBA" id="ARBA00047493"/>
    </source>
</evidence>
<feature type="domain" description="Mur ligase central" evidence="11">
    <location>
        <begin position="64"/>
        <end position="310"/>
    </location>
</feature>
<dbReference type="SUPFAM" id="SSF53623">
    <property type="entry name" value="MurD-like peptide ligases, catalytic domain"/>
    <property type="match status" value="1"/>
</dbReference>
<dbReference type="GO" id="GO:0005524">
    <property type="term" value="F:ATP binding"/>
    <property type="evidence" value="ECO:0007669"/>
    <property type="project" value="UniProtKB-KW"/>
</dbReference>
<evidence type="ECO:0000256" key="5">
    <source>
        <dbReference type="ARBA" id="ARBA00022723"/>
    </source>
</evidence>
<comment type="catalytic activity">
    <reaction evidence="9">
        <text>(6S)-5,6,7,8-tetrahydrofolyl-(gamma-L-Glu)(n) + L-glutamate + ATP = (6S)-5,6,7,8-tetrahydrofolyl-(gamma-L-Glu)(n+1) + ADP + phosphate + H(+)</text>
        <dbReference type="Rhea" id="RHEA:10580"/>
        <dbReference type="Rhea" id="RHEA-COMP:14738"/>
        <dbReference type="Rhea" id="RHEA-COMP:14740"/>
        <dbReference type="ChEBI" id="CHEBI:15378"/>
        <dbReference type="ChEBI" id="CHEBI:29985"/>
        <dbReference type="ChEBI" id="CHEBI:30616"/>
        <dbReference type="ChEBI" id="CHEBI:43474"/>
        <dbReference type="ChEBI" id="CHEBI:141005"/>
        <dbReference type="ChEBI" id="CHEBI:456216"/>
        <dbReference type="EC" id="6.3.2.17"/>
    </reaction>
</comment>
<protein>
    <recommendedName>
        <fullName evidence="3">tetrahydrofolate synthase</fullName>
        <ecNumber evidence="3">6.3.2.17</ecNumber>
    </recommendedName>
</protein>
<dbReference type="PANTHER" id="PTHR11136:SF0">
    <property type="entry name" value="DIHYDROFOLATE SYNTHETASE-RELATED"/>
    <property type="match status" value="1"/>
</dbReference>
<comment type="caution">
    <text evidence="12">The sequence shown here is derived from an EMBL/GenBank/DDBJ whole genome shotgun (WGS) entry which is preliminary data.</text>
</comment>
<dbReference type="GO" id="GO:0005737">
    <property type="term" value="C:cytoplasm"/>
    <property type="evidence" value="ECO:0007669"/>
    <property type="project" value="TreeGrafter"/>
</dbReference>
<dbReference type="InterPro" id="IPR018109">
    <property type="entry name" value="Folylpolyglutamate_synth_CS"/>
</dbReference>
<dbReference type="NCBIfam" id="TIGR01499">
    <property type="entry name" value="folC"/>
    <property type="match status" value="1"/>
</dbReference>
<dbReference type="InterPro" id="IPR001645">
    <property type="entry name" value="Folylpolyglutamate_synth"/>
</dbReference>
<dbReference type="GO" id="GO:0004326">
    <property type="term" value="F:tetrahydrofolylpolyglutamate synthase activity"/>
    <property type="evidence" value="ECO:0007669"/>
    <property type="project" value="UniProtKB-EC"/>
</dbReference>
<evidence type="ECO:0000256" key="7">
    <source>
        <dbReference type="ARBA" id="ARBA00022840"/>
    </source>
</evidence>
<comment type="similarity">
    <text evidence="2">Belongs to the folylpolyglutamate synthase family.</text>
</comment>
<evidence type="ECO:0000256" key="1">
    <source>
        <dbReference type="ARBA" id="ARBA00001946"/>
    </source>
</evidence>
<evidence type="ECO:0000256" key="3">
    <source>
        <dbReference type="ARBA" id="ARBA00013025"/>
    </source>
</evidence>
<reference evidence="12" key="1">
    <citation type="journal article" date="2014" name="Int. J. Syst. Evol. Microbiol.">
        <title>Complete genome sequence of Corynebacterium casei LMG S-19264T (=DSM 44701T), isolated from a smear-ripened cheese.</title>
        <authorList>
            <consortium name="US DOE Joint Genome Institute (JGI-PGF)"/>
            <person name="Walter F."/>
            <person name="Albersmeier A."/>
            <person name="Kalinowski J."/>
            <person name="Ruckert C."/>
        </authorList>
    </citation>
    <scope>NUCLEOTIDE SEQUENCE</scope>
    <source>
        <strain evidence="12">NBRC 112290</strain>
    </source>
</reference>
<gene>
    <name evidence="12" type="ORF">GCM10025875_18400</name>
</gene>
<comment type="cofactor">
    <cofactor evidence="1">
        <name>Mg(2+)</name>
        <dbReference type="ChEBI" id="CHEBI:18420"/>
    </cofactor>
</comment>
<feature type="compositionally biased region" description="Low complexity" evidence="10">
    <location>
        <begin position="324"/>
        <end position="346"/>
    </location>
</feature>
<feature type="region of interest" description="Disordered" evidence="10">
    <location>
        <begin position="324"/>
        <end position="378"/>
    </location>
</feature>
<dbReference type="PROSITE" id="PS01012">
    <property type="entry name" value="FOLYLPOLYGLU_SYNT_2"/>
    <property type="match status" value="1"/>
</dbReference>
<evidence type="ECO:0000259" key="11">
    <source>
        <dbReference type="Pfam" id="PF08245"/>
    </source>
</evidence>
<dbReference type="FunFam" id="3.40.1190.10:FF:000011">
    <property type="entry name" value="Folylpolyglutamate synthase/dihydrofolate synthase"/>
    <property type="match status" value="1"/>
</dbReference>
<keyword evidence="8" id="KW-0460">Magnesium</keyword>
<dbReference type="PANTHER" id="PTHR11136">
    <property type="entry name" value="FOLYLPOLYGLUTAMATE SYNTHASE-RELATED"/>
    <property type="match status" value="1"/>
</dbReference>
<dbReference type="GO" id="GO:0046872">
    <property type="term" value="F:metal ion binding"/>
    <property type="evidence" value="ECO:0007669"/>
    <property type="project" value="UniProtKB-KW"/>
</dbReference>
<dbReference type="EC" id="6.3.2.17" evidence="3"/>
<evidence type="ECO:0000256" key="2">
    <source>
        <dbReference type="ARBA" id="ARBA00008276"/>
    </source>
</evidence>
<organism evidence="12 13">
    <name type="scientific">Litorihabitans aurantiacus</name>
    <dbReference type="NCBI Taxonomy" id="1930061"/>
    <lineage>
        <taxon>Bacteria</taxon>
        <taxon>Bacillati</taxon>
        <taxon>Actinomycetota</taxon>
        <taxon>Actinomycetes</taxon>
        <taxon>Micrococcales</taxon>
        <taxon>Beutenbergiaceae</taxon>
        <taxon>Litorihabitans</taxon>
    </lineage>
</organism>
<dbReference type="AlphaFoldDB" id="A0AA37XEK8"/>
<feature type="compositionally biased region" description="Basic residues" evidence="10">
    <location>
        <begin position="359"/>
        <end position="369"/>
    </location>
</feature>
<reference evidence="12" key="2">
    <citation type="submission" date="2023-02" db="EMBL/GenBank/DDBJ databases">
        <authorList>
            <person name="Sun Q."/>
            <person name="Mori K."/>
        </authorList>
    </citation>
    <scope>NUCLEOTIDE SEQUENCE</scope>
    <source>
        <strain evidence="12">NBRC 112290</strain>
    </source>
</reference>
<sequence>MSREGAASRRREDDVALETRVREITAEILRRTPEHDFDPTIERVQRVIDVLGSPQSSFRAIHLTGTNGKTSTARMIDALLRELGLRVGRFTSPHLSTIRERIAIDGEPITREAWVRTWEDVAAQVAIVDGELTASGKYGAKAELSFFEVLTAMAFSAFADAPVDVAVIEVGMGGEWDSTNVVDAEVAVISPVALDHERWLGHTLGEIATVKSGIVKAGATVVSAAQDEEVAAVVAARAERVGARLVTEVPTTEDGEVEVAAPGLAVLARTLAVGGQVVTLRGVGAVYEDVFVPLHGAHQAHNALLAVAAVEAFLGEWRCPATSWRPRSPVSPRRGGSSWCAARPPSWSTPPTTPPARGPARRRSRRRSRSTGSSASSV</sequence>
<keyword evidence="6" id="KW-0547">Nucleotide-binding</keyword>
<keyword evidence="4" id="KW-0436">Ligase</keyword>
<dbReference type="Pfam" id="PF08245">
    <property type="entry name" value="Mur_ligase_M"/>
    <property type="match status" value="1"/>
</dbReference>
<keyword evidence="7" id="KW-0067">ATP-binding</keyword>
<evidence type="ECO:0000256" key="8">
    <source>
        <dbReference type="ARBA" id="ARBA00022842"/>
    </source>
</evidence>
<feature type="compositionally biased region" description="Pro residues" evidence="10">
    <location>
        <begin position="347"/>
        <end position="357"/>
    </location>
</feature>
<dbReference type="GO" id="GO:0008841">
    <property type="term" value="F:dihydrofolate synthase activity"/>
    <property type="evidence" value="ECO:0007669"/>
    <property type="project" value="TreeGrafter"/>
</dbReference>
<keyword evidence="13" id="KW-1185">Reference proteome</keyword>
<evidence type="ECO:0000256" key="10">
    <source>
        <dbReference type="SAM" id="MobiDB-lite"/>
    </source>
</evidence>
<dbReference type="RefSeq" id="WP_348525553.1">
    <property type="nucleotide sequence ID" value="NZ_BSUM01000001.1"/>
</dbReference>
<dbReference type="Gene3D" id="3.40.1190.10">
    <property type="entry name" value="Mur-like, catalytic domain"/>
    <property type="match status" value="1"/>
</dbReference>
<accession>A0AA37XEK8</accession>
<keyword evidence="5" id="KW-0479">Metal-binding</keyword>
<evidence type="ECO:0000256" key="4">
    <source>
        <dbReference type="ARBA" id="ARBA00022598"/>
    </source>
</evidence>
<proteinExistence type="inferred from homology"/>
<dbReference type="InterPro" id="IPR036565">
    <property type="entry name" value="Mur-like_cat_sf"/>
</dbReference>
<dbReference type="Proteomes" id="UP001157161">
    <property type="component" value="Unassembled WGS sequence"/>
</dbReference>
<name>A0AA37XEK8_9MICO</name>
<dbReference type="EMBL" id="BSUM01000001">
    <property type="protein sequence ID" value="GMA31848.1"/>
    <property type="molecule type" value="Genomic_DNA"/>
</dbReference>
<evidence type="ECO:0000313" key="13">
    <source>
        <dbReference type="Proteomes" id="UP001157161"/>
    </source>
</evidence>